<dbReference type="Proteomes" id="UP000030960">
    <property type="component" value="Unassembled WGS sequence"/>
</dbReference>
<dbReference type="AlphaFoldDB" id="A0A0B3SNW7"/>
<keyword evidence="3" id="KW-1185">Reference proteome</keyword>
<organism evidence="2 3">
    <name type="scientific">Mameliella alba</name>
    <dbReference type="NCBI Taxonomy" id="561184"/>
    <lineage>
        <taxon>Bacteria</taxon>
        <taxon>Pseudomonadati</taxon>
        <taxon>Pseudomonadota</taxon>
        <taxon>Alphaproteobacteria</taxon>
        <taxon>Rhodobacterales</taxon>
        <taxon>Roseobacteraceae</taxon>
        <taxon>Mameliella</taxon>
    </lineage>
</organism>
<dbReference type="OrthoDB" id="6305173at2"/>
<name>A0A0B3SNW7_9RHOB</name>
<evidence type="ECO:0000313" key="2">
    <source>
        <dbReference type="EMBL" id="KHQ52119.1"/>
    </source>
</evidence>
<dbReference type="STRING" id="561184.SAMN05216376_10275"/>
<gene>
    <name evidence="2" type="ORF">OA50_03134</name>
</gene>
<dbReference type="SUPFAM" id="SSF51294">
    <property type="entry name" value="Hedgehog/intein (Hint) domain"/>
    <property type="match status" value="1"/>
</dbReference>
<dbReference type="InterPro" id="IPR036844">
    <property type="entry name" value="Hint_dom_sf"/>
</dbReference>
<comment type="caution">
    <text evidence="2">The sequence shown here is derived from an EMBL/GenBank/DDBJ whole genome shotgun (WGS) entry which is preliminary data.</text>
</comment>
<evidence type="ECO:0000313" key="3">
    <source>
        <dbReference type="Proteomes" id="UP000030960"/>
    </source>
</evidence>
<dbReference type="EMBL" id="JSUQ01000012">
    <property type="protein sequence ID" value="KHQ52119.1"/>
    <property type="molecule type" value="Genomic_DNA"/>
</dbReference>
<accession>A0A0B3SNW7</accession>
<dbReference type="RefSeq" id="WP_052244559.1">
    <property type="nucleotide sequence ID" value="NZ_JSUQ01000012.1"/>
</dbReference>
<dbReference type="Pfam" id="PF13403">
    <property type="entry name" value="Hint_2"/>
    <property type="match status" value="1"/>
</dbReference>
<reference evidence="2 3" key="1">
    <citation type="submission" date="2014-10" db="EMBL/GenBank/DDBJ databases">
        <title>Genome sequence of Ponticoccus sp. strain UMTAT08 isolated from clonal culture of toxic dinoflagellate Alexandrium tamiyavanichii.</title>
        <authorList>
            <person name="Gan H.Y."/>
            <person name="Muhd D.-D."/>
            <person name="Mohd Noor M.E."/>
            <person name="Yeong Y.S."/>
            <person name="Usup G."/>
        </authorList>
    </citation>
    <scope>NUCLEOTIDE SEQUENCE [LARGE SCALE GENOMIC DNA]</scope>
    <source>
        <strain evidence="2 3">UMTAT08</strain>
    </source>
</reference>
<evidence type="ECO:0000259" key="1">
    <source>
        <dbReference type="Pfam" id="PF13403"/>
    </source>
</evidence>
<feature type="domain" description="Hedgehog/Intein (Hint)" evidence="1">
    <location>
        <begin position="129"/>
        <end position="263"/>
    </location>
</feature>
<protein>
    <recommendedName>
        <fullName evidence="1">Hedgehog/Intein (Hint) domain-containing protein</fullName>
    </recommendedName>
</protein>
<dbReference type="Gene3D" id="2.170.16.10">
    <property type="entry name" value="Hedgehog/Intein (Hint) domain"/>
    <property type="match status" value="1"/>
</dbReference>
<proteinExistence type="predicted"/>
<dbReference type="InterPro" id="IPR028992">
    <property type="entry name" value="Hedgehog/Intein_dom"/>
</dbReference>
<sequence>MPTAYGTEGYVILSGVSFTGTEGAPGSTLNWTGLTGQSDINLSITDQDDNSSVNVGMPSNSFTPDYFGNFALGLIYSGYTISSGGTEYGVFTDGTNYYVPLDEDGTTQTTIPTSGSSNAQQDSASAFLCFAPGSMIATPDGNRAVETLGIGDTILTQDGRPVPVRWIGRQAVSVATAGARMQPVRLRAGCLGGGLPEQDLTVTADHGMVIDGLVVNASALVNGSTIDWLPASELPEQLTFYHVETEAHDVILANGAPTETFIDYRDRQSFDNYGEYLDLYGCERIIPEMPRPRISSRRQLPAAIRERLDQGIAAQRDDRETRRA</sequence>